<proteinExistence type="predicted"/>
<dbReference type="PANTHER" id="PTHR33527:SF14">
    <property type="entry name" value="OS07G0274300 PROTEIN"/>
    <property type="match status" value="1"/>
</dbReference>
<dbReference type="PANTHER" id="PTHR33527">
    <property type="entry name" value="OS07G0274300 PROTEIN"/>
    <property type="match status" value="1"/>
</dbReference>
<dbReference type="OrthoDB" id="1882251at2759"/>
<gene>
    <name evidence="1" type="ORF">AQUCO_02700125v1</name>
</gene>
<dbReference type="Proteomes" id="UP000230069">
    <property type="component" value="Unassembled WGS sequence"/>
</dbReference>
<accession>A0A2G5D597</accession>
<dbReference type="EMBL" id="KZ305044">
    <property type="protein sequence ID" value="PIA38685.1"/>
    <property type="molecule type" value="Genomic_DNA"/>
</dbReference>
<evidence type="ECO:0008006" key="3">
    <source>
        <dbReference type="Google" id="ProtNLM"/>
    </source>
</evidence>
<name>A0A2G5D597_AQUCA</name>
<keyword evidence="2" id="KW-1185">Reference proteome</keyword>
<reference evidence="1 2" key="1">
    <citation type="submission" date="2017-09" db="EMBL/GenBank/DDBJ databases">
        <title>WGS assembly of Aquilegia coerulea Goldsmith.</title>
        <authorList>
            <person name="Hodges S."/>
            <person name="Kramer E."/>
            <person name="Nordborg M."/>
            <person name="Tomkins J."/>
            <person name="Borevitz J."/>
            <person name="Derieg N."/>
            <person name="Yan J."/>
            <person name="Mihaltcheva S."/>
            <person name="Hayes R.D."/>
            <person name="Rokhsar D."/>
        </authorList>
    </citation>
    <scope>NUCLEOTIDE SEQUENCE [LARGE SCALE GENOMIC DNA]</scope>
    <source>
        <strain evidence="2">cv. Goldsmith</strain>
    </source>
</reference>
<dbReference type="AlphaFoldDB" id="A0A2G5D597"/>
<evidence type="ECO:0000313" key="2">
    <source>
        <dbReference type="Proteomes" id="UP000230069"/>
    </source>
</evidence>
<organism evidence="1 2">
    <name type="scientific">Aquilegia coerulea</name>
    <name type="common">Rocky mountain columbine</name>
    <dbReference type="NCBI Taxonomy" id="218851"/>
    <lineage>
        <taxon>Eukaryota</taxon>
        <taxon>Viridiplantae</taxon>
        <taxon>Streptophyta</taxon>
        <taxon>Embryophyta</taxon>
        <taxon>Tracheophyta</taxon>
        <taxon>Spermatophyta</taxon>
        <taxon>Magnoliopsida</taxon>
        <taxon>Ranunculales</taxon>
        <taxon>Ranunculaceae</taxon>
        <taxon>Thalictroideae</taxon>
        <taxon>Aquilegia</taxon>
    </lineage>
</organism>
<evidence type="ECO:0000313" key="1">
    <source>
        <dbReference type="EMBL" id="PIA38685.1"/>
    </source>
</evidence>
<dbReference type="InParanoid" id="A0A2G5D597"/>
<sequence length="290" mass="33364">MAFFVDIEFLRTFHSIDRELFRRFVINLGRDPLQSMQIIALWLWLEAVGYPNIIAKMRTLPDIVVNAIAEEGATCLYYIEFDTPPVPVNDNIRLTLNLMKRPISLQYLFENRFRARIVIPKTVNEIFSRVFEDIMQERAAMINNGQGQFGEGNQVWATADGQQVIIPLPNIIGQGVNPGYHPLQFQVGQSSRSVQQPDDHKTMIMTFARGYPIAEGEVRDYFMRNYGDVIERIHMEDTPPNAQPLIAHVTFRSPSTIDLILNGSELVNFVINGKQAWICRYVFPKRTYPL</sequence>
<protein>
    <recommendedName>
        <fullName evidence="3">RRM domain-containing protein</fullName>
    </recommendedName>
</protein>
<dbReference type="STRING" id="218851.A0A2G5D597"/>